<feature type="transmembrane region" description="Helical" evidence="2">
    <location>
        <begin position="460"/>
        <end position="483"/>
    </location>
</feature>
<keyword evidence="2" id="KW-0812">Transmembrane</keyword>
<feature type="transmembrane region" description="Helical" evidence="2">
    <location>
        <begin position="434"/>
        <end position="454"/>
    </location>
</feature>
<dbReference type="OrthoDB" id="10010954at2759"/>
<evidence type="ECO:0000256" key="3">
    <source>
        <dbReference type="SAM" id="SignalP"/>
    </source>
</evidence>
<feature type="compositionally biased region" description="Basic and acidic residues" evidence="1">
    <location>
        <begin position="604"/>
        <end position="623"/>
    </location>
</feature>
<feature type="signal peptide" evidence="3">
    <location>
        <begin position="1"/>
        <end position="23"/>
    </location>
</feature>
<dbReference type="AlphaFoldDB" id="A0A427XTQ5"/>
<keyword evidence="3" id="KW-0732">Signal</keyword>
<evidence type="ECO:0000256" key="2">
    <source>
        <dbReference type="SAM" id="Phobius"/>
    </source>
</evidence>
<feature type="compositionally biased region" description="Polar residues" evidence="1">
    <location>
        <begin position="644"/>
        <end position="661"/>
    </location>
</feature>
<evidence type="ECO:0000313" key="5">
    <source>
        <dbReference type="Proteomes" id="UP000279259"/>
    </source>
</evidence>
<keyword evidence="5" id="KW-1185">Reference proteome</keyword>
<feature type="transmembrane region" description="Helical" evidence="2">
    <location>
        <begin position="403"/>
        <end position="422"/>
    </location>
</feature>
<reference evidence="4 5" key="1">
    <citation type="submission" date="2018-11" db="EMBL/GenBank/DDBJ databases">
        <title>Genome sequence of Saitozyma podzolica DSM 27192.</title>
        <authorList>
            <person name="Aliyu H."/>
            <person name="Gorte O."/>
            <person name="Ochsenreither K."/>
        </authorList>
    </citation>
    <scope>NUCLEOTIDE SEQUENCE [LARGE SCALE GENOMIC DNA]</scope>
    <source>
        <strain evidence="4 5">DSM 27192</strain>
    </source>
</reference>
<comment type="caution">
    <text evidence="4">The sequence shown here is derived from an EMBL/GenBank/DDBJ whole genome shotgun (WGS) entry which is preliminary data.</text>
</comment>
<accession>A0A427XTQ5</accession>
<sequence>MLKVGLRFGLVWFALCLVTPTLALSEFACLQILQRFANQFLAPTQIDNARALFASDVVGAIDVAGSLQGRDAAAEYLFGLFAGVAEQPDVPNLLGLPVGYNVTALTVEHTTLAATIQLDLYYKTLNQTFPVEIGGWFVLNDQGEISQFDLTFRRWAWAMDTIVPQLVPQMATLVGSQSTNATLTLQQYLGMAICLASQASCNGTNQQYSSFAACESFVFTLPVGSWDQLGDNNLACRALHVPLLQYNASSYCAAIGQSGGDFCTNRDYLTTVEHPPFTQSFLAPKFVTTENKDLVGDMSVTNGTTISPLVDLELSLTGMHSWDPTLYATFTFALTPWAVYFLFLWFCGQMTWAAFRRLSPTFRSVPKSHQRNIVMYSLNIFFTLVALGLELAAAKMMSGDYQLYQFQCVRMSGIVIVGLYTFELIFRFDMRPPLIAHHFCTIAVISYGACAMEYSQSPAIGSTAVIWLFQATTEQATFVGLLGYRMKWDPRKTSLLLKIAALQTLVVKCASAIGVLVSWGVTERRYHGPVSIGWSVIVWTLSVGLLATQFWGSYVTYMIGVRLDRKQADPNGDDAAPSRAVSHKTDIESEGGNGNANGGLPTLLERDPAGYRDDTPMSEKSNEIDSSFTRVSAGASGAKKHGSMGSQSPMSSFGERSSSLSWLVAESPEGKAE</sequence>
<gene>
    <name evidence="4" type="ORF">EHS25_005982</name>
</gene>
<dbReference type="EMBL" id="RSCD01000027">
    <property type="protein sequence ID" value="RSH82272.1"/>
    <property type="molecule type" value="Genomic_DNA"/>
</dbReference>
<evidence type="ECO:0000256" key="1">
    <source>
        <dbReference type="SAM" id="MobiDB-lite"/>
    </source>
</evidence>
<organism evidence="4 5">
    <name type="scientific">Saitozyma podzolica</name>
    <dbReference type="NCBI Taxonomy" id="1890683"/>
    <lineage>
        <taxon>Eukaryota</taxon>
        <taxon>Fungi</taxon>
        <taxon>Dikarya</taxon>
        <taxon>Basidiomycota</taxon>
        <taxon>Agaricomycotina</taxon>
        <taxon>Tremellomycetes</taxon>
        <taxon>Tremellales</taxon>
        <taxon>Trimorphomycetaceae</taxon>
        <taxon>Saitozyma</taxon>
    </lineage>
</organism>
<keyword evidence="2" id="KW-1133">Transmembrane helix</keyword>
<dbReference type="Proteomes" id="UP000279259">
    <property type="component" value="Unassembled WGS sequence"/>
</dbReference>
<proteinExistence type="predicted"/>
<feature type="chain" id="PRO_5019069816" description="TRP C-terminal domain-containing protein" evidence="3">
    <location>
        <begin position="24"/>
        <end position="673"/>
    </location>
</feature>
<dbReference type="InterPro" id="IPR032710">
    <property type="entry name" value="NTF2-like_dom_sf"/>
</dbReference>
<feature type="region of interest" description="Disordered" evidence="1">
    <location>
        <begin position="568"/>
        <end position="673"/>
    </location>
</feature>
<evidence type="ECO:0000313" key="4">
    <source>
        <dbReference type="EMBL" id="RSH82272.1"/>
    </source>
</evidence>
<feature type="transmembrane region" description="Helical" evidence="2">
    <location>
        <begin position="376"/>
        <end position="397"/>
    </location>
</feature>
<keyword evidence="2" id="KW-0472">Membrane</keyword>
<feature type="transmembrane region" description="Helical" evidence="2">
    <location>
        <begin position="337"/>
        <end position="355"/>
    </location>
</feature>
<dbReference type="SUPFAM" id="SSF54427">
    <property type="entry name" value="NTF2-like"/>
    <property type="match status" value="1"/>
</dbReference>
<protein>
    <recommendedName>
        <fullName evidence="6">TRP C-terminal domain-containing protein</fullName>
    </recommendedName>
</protein>
<name>A0A427XTQ5_9TREE</name>
<evidence type="ECO:0008006" key="6">
    <source>
        <dbReference type="Google" id="ProtNLM"/>
    </source>
</evidence>
<feature type="transmembrane region" description="Helical" evidence="2">
    <location>
        <begin position="495"/>
        <end position="520"/>
    </location>
</feature>
<feature type="transmembrane region" description="Helical" evidence="2">
    <location>
        <begin position="532"/>
        <end position="557"/>
    </location>
</feature>